<sequence>MTKKKLLIIAGAFVLLVGLAWGTYEWLDRSEEISEEKDHSHASAPNSNAKEDSEDERAAATGAITDEELAKFEEEGLNPFNGKVTKEEAADYQIQDYIHGMSHQKVKAKEKWGYYEIHPVRIQWLLEAVEESNNISSGNAATYKAILQRWESGDFSQVDKDHNTIWRMQDGTIGEATGILTPEQEQKYIDSMSD</sequence>
<reference evidence="2 3" key="1">
    <citation type="submission" date="2018-02" db="EMBL/GenBank/DDBJ databases">
        <title>Jeotgalibacillus proteolyticum sp. nov. a protease producing bacterium isolated from ocean sediments of Laizhou Bay.</title>
        <authorList>
            <person name="Li Y."/>
        </authorList>
    </citation>
    <scope>NUCLEOTIDE SEQUENCE [LARGE SCALE GENOMIC DNA]</scope>
    <source>
        <strain evidence="2 3">22-7</strain>
    </source>
</reference>
<accession>A0A2S5GFP5</accession>
<dbReference type="Pfam" id="PF19754">
    <property type="entry name" value="DUF6241"/>
    <property type="match status" value="1"/>
</dbReference>
<dbReference type="Proteomes" id="UP000239047">
    <property type="component" value="Unassembled WGS sequence"/>
</dbReference>
<dbReference type="EMBL" id="PREZ01000001">
    <property type="protein sequence ID" value="PPA71857.1"/>
    <property type="molecule type" value="Genomic_DNA"/>
</dbReference>
<dbReference type="RefSeq" id="WP_104055582.1">
    <property type="nucleotide sequence ID" value="NZ_PREZ01000001.1"/>
</dbReference>
<evidence type="ECO:0000256" key="1">
    <source>
        <dbReference type="SAM" id="MobiDB-lite"/>
    </source>
</evidence>
<evidence type="ECO:0008006" key="4">
    <source>
        <dbReference type="Google" id="ProtNLM"/>
    </source>
</evidence>
<gene>
    <name evidence="2" type="ORF">C4B60_00310</name>
</gene>
<feature type="region of interest" description="Disordered" evidence="1">
    <location>
        <begin position="34"/>
        <end position="59"/>
    </location>
</feature>
<evidence type="ECO:0000313" key="2">
    <source>
        <dbReference type="EMBL" id="PPA71857.1"/>
    </source>
</evidence>
<dbReference type="AlphaFoldDB" id="A0A2S5GFP5"/>
<keyword evidence="3" id="KW-1185">Reference proteome</keyword>
<comment type="caution">
    <text evidence="2">The sequence shown here is derived from an EMBL/GenBank/DDBJ whole genome shotgun (WGS) entry which is preliminary data.</text>
</comment>
<evidence type="ECO:0000313" key="3">
    <source>
        <dbReference type="Proteomes" id="UP000239047"/>
    </source>
</evidence>
<name>A0A2S5GFP5_9BACL</name>
<proteinExistence type="predicted"/>
<organism evidence="2 3">
    <name type="scientific">Jeotgalibacillus proteolyticus</name>
    <dbReference type="NCBI Taxonomy" id="2082395"/>
    <lineage>
        <taxon>Bacteria</taxon>
        <taxon>Bacillati</taxon>
        <taxon>Bacillota</taxon>
        <taxon>Bacilli</taxon>
        <taxon>Bacillales</taxon>
        <taxon>Caryophanaceae</taxon>
        <taxon>Jeotgalibacillus</taxon>
    </lineage>
</organism>
<dbReference type="OrthoDB" id="1932566at2"/>
<dbReference type="InterPro" id="IPR046208">
    <property type="entry name" value="DUF6241"/>
</dbReference>
<protein>
    <recommendedName>
        <fullName evidence="4">CTP synthase</fullName>
    </recommendedName>
</protein>